<name>A0A1B4V1I3_9GAMM</name>
<sequence length="54" mass="5667">MTRDGPVTPTGSLALRTHLKEGALRKIIAAERHPLKLLGAKPMPSGSVGLTYGT</sequence>
<evidence type="ECO:0000313" key="2">
    <source>
        <dbReference type="Proteomes" id="UP000218899"/>
    </source>
</evidence>
<accession>A0A1B4V1I3</accession>
<dbReference type="EMBL" id="AP014936">
    <property type="protein sequence ID" value="BAU47340.1"/>
    <property type="molecule type" value="Genomic_DNA"/>
</dbReference>
<dbReference type="Proteomes" id="UP000218899">
    <property type="component" value="Chromosome"/>
</dbReference>
<reference evidence="1 2" key="1">
    <citation type="submission" date="2015-08" db="EMBL/GenBank/DDBJ databases">
        <title>Complete genome sequence of Sulfurifustis variabilis.</title>
        <authorList>
            <person name="Miura A."/>
            <person name="Kojima H."/>
            <person name="Fukui M."/>
        </authorList>
    </citation>
    <scope>NUCLEOTIDE SEQUENCE [LARGE SCALE GENOMIC DNA]</scope>
    <source>
        <strain evidence="2">skN76</strain>
    </source>
</reference>
<organism evidence="1 2">
    <name type="scientific">Sulfurifustis variabilis</name>
    <dbReference type="NCBI Taxonomy" id="1675686"/>
    <lineage>
        <taxon>Bacteria</taxon>
        <taxon>Pseudomonadati</taxon>
        <taxon>Pseudomonadota</taxon>
        <taxon>Gammaproteobacteria</taxon>
        <taxon>Acidiferrobacterales</taxon>
        <taxon>Acidiferrobacteraceae</taxon>
        <taxon>Sulfurifustis</taxon>
    </lineage>
</organism>
<dbReference type="KEGG" id="sva:SVA_0761"/>
<evidence type="ECO:0000313" key="1">
    <source>
        <dbReference type="EMBL" id="BAU47340.1"/>
    </source>
</evidence>
<gene>
    <name evidence="1" type="ORF">SVA_0761</name>
</gene>
<protein>
    <submittedName>
        <fullName evidence="1">Uncharacterized protein</fullName>
    </submittedName>
</protein>
<keyword evidence="2" id="KW-1185">Reference proteome</keyword>
<dbReference type="AlphaFoldDB" id="A0A1B4V1I3"/>
<proteinExistence type="predicted"/>